<organism evidence="11 12">
    <name type="scientific">Thermacetogenium phaeum</name>
    <dbReference type="NCBI Taxonomy" id="85874"/>
    <lineage>
        <taxon>Bacteria</taxon>
        <taxon>Bacillati</taxon>
        <taxon>Bacillota</taxon>
        <taxon>Clostridia</taxon>
        <taxon>Thermoanaerobacterales</taxon>
        <taxon>Thermoanaerobacteraceae</taxon>
        <taxon>Thermacetogenium</taxon>
    </lineage>
</organism>
<dbReference type="InterPro" id="IPR000014">
    <property type="entry name" value="PAS"/>
</dbReference>
<dbReference type="Pfam" id="PF02518">
    <property type="entry name" value="HATPase_c"/>
    <property type="match status" value="1"/>
</dbReference>
<gene>
    <name evidence="11" type="ORF">XD66_0748</name>
</gene>
<dbReference type="EMBL" id="LGFO01000077">
    <property type="protein sequence ID" value="KUK36547.1"/>
    <property type="molecule type" value="Genomic_DNA"/>
</dbReference>
<dbReference type="SUPFAM" id="SSF55874">
    <property type="entry name" value="ATPase domain of HSP90 chaperone/DNA topoisomerase II/histidine kinase"/>
    <property type="match status" value="1"/>
</dbReference>
<dbReference type="Pfam" id="PF00512">
    <property type="entry name" value="HisKA"/>
    <property type="match status" value="1"/>
</dbReference>
<evidence type="ECO:0000313" key="12">
    <source>
        <dbReference type="Proteomes" id="UP000053326"/>
    </source>
</evidence>
<dbReference type="SUPFAM" id="SSF47384">
    <property type="entry name" value="Homodimeric domain of signal transducing histidine kinase"/>
    <property type="match status" value="1"/>
</dbReference>
<evidence type="ECO:0000259" key="9">
    <source>
        <dbReference type="PROSITE" id="PS50109"/>
    </source>
</evidence>
<dbReference type="PROSITE" id="PS50109">
    <property type="entry name" value="HIS_KIN"/>
    <property type="match status" value="1"/>
</dbReference>
<keyword evidence="8" id="KW-0902">Two-component regulatory system</keyword>
<evidence type="ECO:0000256" key="4">
    <source>
        <dbReference type="ARBA" id="ARBA00022679"/>
    </source>
</evidence>
<keyword evidence="3" id="KW-0597">Phosphoprotein</keyword>
<dbReference type="Gene3D" id="1.10.287.130">
    <property type="match status" value="1"/>
</dbReference>
<keyword evidence="4" id="KW-0808">Transferase</keyword>
<comment type="caution">
    <text evidence="11">The sequence shown here is derived from an EMBL/GenBank/DDBJ whole genome shotgun (WGS) entry which is preliminary data.</text>
</comment>
<dbReference type="Gene3D" id="3.30.565.10">
    <property type="entry name" value="Histidine kinase-like ATPase, C-terminal domain"/>
    <property type="match status" value="1"/>
</dbReference>
<evidence type="ECO:0000256" key="7">
    <source>
        <dbReference type="ARBA" id="ARBA00022840"/>
    </source>
</evidence>
<dbReference type="InterPro" id="IPR003661">
    <property type="entry name" value="HisK_dim/P_dom"/>
</dbReference>
<keyword evidence="5" id="KW-0547">Nucleotide-binding</keyword>
<comment type="catalytic activity">
    <reaction evidence="1">
        <text>ATP + protein L-histidine = ADP + protein N-phospho-L-histidine.</text>
        <dbReference type="EC" id="2.7.13.3"/>
    </reaction>
</comment>
<dbReference type="PANTHER" id="PTHR43065">
    <property type="entry name" value="SENSOR HISTIDINE KINASE"/>
    <property type="match status" value="1"/>
</dbReference>
<dbReference type="Proteomes" id="UP000053326">
    <property type="component" value="Unassembled WGS sequence"/>
</dbReference>
<dbReference type="SMART" id="SM00387">
    <property type="entry name" value="HATPase_c"/>
    <property type="match status" value="1"/>
</dbReference>
<feature type="domain" description="Histidine kinase" evidence="9">
    <location>
        <begin position="139"/>
        <end position="346"/>
    </location>
</feature>
<accession>A0A101FGD9</accession>
<dbReference type="InterPro" id="IPR035965">
    <property type="entry name" value="PAS-like_dom_sf"/>
</dbReference>
<evidence type="ECO:0000256" key="6">
    <source>
        <dbReference type="ARBA" id="ARBA00022777"/>
    </source>
</evidence>
<dbReference type="GO" id="GO:0000155">
    <property type="term" value="F:phosphorelay sensor kinase activity"/>
    <property type="evidence" value="ECO:0007669"/>
    <property type="project" value="InterPro"/>
</dbReference>
<name>A0A101FGD9_9THEO</name>
<dbReference type="PRINTS" id="PR00344">
    <property type="entry name" value="BCTRLSENSOR"/>
</dbReference>
<evidence type="ECO:0000256" key="5">
    <source>
        <dbReference type="ARBA" id="ARBA00022741"/>
    </source>
</evidence>
<dbReference type="EC" id="2.7.13.3" evidence="2"/>
<keyword evidence="7" id="KW-0067">ATP-binding</keyword>
<sequence>MNISTEPSMQQILEVIPLGIGVFNRKRQVIALNTLLAKVIGISGEEVAGRDILELFREGGVPQDHPILLALKEGGDYTGPVTPITGRFPSYFSTHFVKDEGGGIAGGLVILWDARRQQELENAVLRAERLAIMGQLAAAAMHEIRNPLSSVQGILQLLRREVRGARFQNYLEIMLNALDRVNSLLTDYLRLAKPGIPRREPCDLKELMAEVAALVENEISGKGIRFISSPAADLPPVALDREQFHQVLFNVLKNALEATPAGGEIRMEASVDAGQGAARITVRDTGPGIAEEVLQQVFDPFFTTKEKGTGLGLYVCRSIVENHGGEIRIGNNPDRGCAVEIILPCK</sequence>
<dbReference type="GO" id="GO:0005524">
    <property type="term" value="F:ATP binding"/>
    <property type="evidence" value="ECO:0007669"/>
    <property type="project" value="UniProtKB-KW"/>
</dbReference>
<dbReference type="PROSITE" id="PS50112">
    <property type="entry name" value="PAS"/>
    <property type="match status" value="1"/>
</dbReference>
<feature type="domain" description="PAS" evidence="10">
    <location>
        <begin position="5"/>
        <end position="58"/>
    </location>
</feature>
<evidence type="ECO:0000256" key="3">
    <source>
        <dbReference type="ARBA" id="ARBA00022553"/>
    </source>
</evidence>
<evidence type="ECO:0000259" key="10">
    <source>
        <dbReference type="PROSITE" id="PS50112"/>
    </source>
</evidence>
<dbReference type="PANTHER" id="PTHR43065:SF10">
    <property type="entry name" value="PEROXIDE STRESS-ACTIVATED HISTIDINE KINASE MAK3"/>
    <property type="match status" value="1"/>
</dbReference>
<dbReference type="InterPro" id="IPR004358">
    <property type="entry name" value="Sig_transdc_His_kin-like_C"/>
</dbReference>
<keyword evidence="6 11" id="KW-0418">Kinase</keyword>
<protein>
    <recommendedName>
        <fullName evidence="2">histidine kinase</fullName>
        <ecNumber evidence="2">2.7.13.3</ecNumber>
    </recommendedName>
</protein>
<dbReference type="InterPro" id="IPR005467">
    <property type="entry name" value="His_kinase_dom"/>
</dbReference>
<dbReference type="InterPro" id="IPR003594">
    <property type="entry name" value="HATPase_dom"/>
</dbReference>
<proteinExistence type="predicted"/>
<dbReference type="SUPFAM" id="SSF55785">
    <property type="entry name" value="PYP-like sensor domain (PAS domain)"/>
    <property type="match status" value="1"/>
</dbReference>
<dbReference type="AlphaFoldDB" id="A0A101FGD9"/>
<dbReference type="InterPro" id="IPR036890">
    <property type="entry name" value="HATPase_C_sf"/>
</dbReference>
<evidence type="ECO:0000256" key="2">
    <source>
        <dbReference type="ARBA" id="ARBA00012438"/>
    </source>
</evidence>
<evidence type="ECO:0000256" key="1">
    <source>
        <dbReference type="ARBA" id="ARBA00000085"/>
    </source>
</evidence>
<reference evidence="12" key="1">
    <citation type="journal article" date="2015" name="MBio">
        <title>Genome-Resolved Metagenomic Analysis Reveals Roles for Candidate Phyla and Other Microbial Community Members in Biogeochemical Transformations in Oil Reservoirs.</title>
        <authorList>
            <person name="Hu P."/>
            <person name="Tom L."/>
            <person name="Singh A."/>
            <person name="Thomas B.C."/>
            <person name="Baker B.J."/>
            <person name="Piceno Y.M."/>
            <person name="Andersen G.L."/>
            <person name="Banfield J.F."/>
        </authorList>
    </citation>
    <scope>NUCLEOTIDE SEQUENCE [LARGE SCALE GENOMIC DNA]</scope>
</reference>
<evidence type="ECO:0000313" key="11">
    <source>
        <dbReference type="EMBL" id="KUK36547.1"/>
    </source>
</evidence>
<evidence type="ECO:0000256" key="8">
    <source>
        <dbReference type="ARBA" id="ARBA00023012"/>
    </source>
</evidence>
<dbReference type="SMART" id="SM00388">
    <property type="entry name" value="HisKA"/>
    <property type="match status" value="1"/>
</dbReference>
<dbReference type="CDD" id="cd00082">
    <property type="entry name" value="HisKA"/>
    <property type="match status" value="1"/>
</dbReference>
<dbReference type="Gene3D" id="3.30.450.20">
    <property type="entry name" value="PAS domain"/>
    <property type="match status" value="1"/>
</dbReference>
<dbReference type="InterPro" id="IPR036097">
    <property type="entry name" value="HisK_dim/P_sf"/>
</dbReference>
<dbReference type="CDD" id="cd00075">
    <property type="entry name" value="HATPase"/>
    <property type="match status" value="1"/>
</dbReference>